<dbReference type="Proteomes" id="UP000307517">
    <property type="component" value="Unassembled WGS sequence"/>
</dbReference>
<dbReference type="InterPro" id="IPR022038">
    <property type="entry name" value="Ig-like_bact"/>
</dbReference>
<feature type="domain" description="Ig-like" evidence="1">
    <location>
        <begin position="16"/>
        <end position="62"/>
    </location>
</feature>
<name>A0A508Z7Z0_LACRH</name>
<dbReference type="EMBL" id="SSHM01000001">
    <property type="protein sequence ID" value="THC80148.1"/>
    <property type="molecule type" value="Genomic_DNA"/>
</dbReference>
<evidence type="ECO:0000259" key="1">
    <source>
        <dbReference type="Pfam" id="PF07523"/>
    </source>
</evidence>
<evidence type="ECO:0000313" key="7">
    <source>
        <dbReference type="Proteomes" id="UP000552935"/>
    </source>
</evidence>
<evidence type="ECO:0000313" key="6">
    <source>
        <dbReference type="Proteomes" id="UP000542889"/>
    </source>
</evidence>
<comment type="caution">
    <text evidence="3">The sequence shown here is derived from an EMBL/GenBank/DDBJ whole genome shotgun (WGS) entry which is preliminary data.</text>
</comment>
<dbReference type="Proteomes" id="UP000552935">
    <property type="component" value="Unassembled WGS sequence"/>
</dbReference>
<dbReference type="Pfam" id="PF07523">
    <property type="entry name" value="Big_3"/>
    <property type="match status" value="1"/>
</dbReference>
<dbReference type="Gene3D" id="2.60.40.10">
    <property type="entry name" value="Immunoglobulins"/>
    <property type="match status" value="1"/>
</dbReference>
<dbReference type="RefSeq" id="WP_005689579.1">
    <property type="nucleotide sequence ID" value="NZ_CABFNI010000030.1"/>
</dbReference>
<evidence type="ECO:0000313" key="4">
    <source>
        <dbReference type="EMBL" id="THC80148.1"/>
    </source>
</evidence>
<evidence type="ECO:0000313" key="2">
    <source>
        <dbReference type="EMBL" id="NVO88730.1"/>
    </source>
</evidence>
<evidence type="ECO:0000313" key="5">
    <source>
        <dbReference type="Proteomes" id="UP000307517"/>
    </source>
</evidence>
<sequence length="79" mass="8903">MHAKIELKNLTLRKNESFQPEALLVEATDSSGHQVPLENFRMSGEVKPWIPGVYPIVISFTDPESNQQIENKALVTVIQ</sequence>
<accession>A0A508Z7Z0</accession>
<dbReference type="Proteomes" id="UP000542889">
    <property type="component" value="Unassembled WGS sequence"/>
</dbReference>
<protein>
    <submittedName>
        <fullName evidence="3">Bacterial Ig-like domain-containing protein</fullName>
    </submittedName>
</protein>
<reference evidence="2 6" key="2">
    <citation type="submission" date="2020-06" db="EMBL/GenBank/DDBJ databases">
        <title>Lactobacillus rhamnosus QC,genome.</title>
        <authorList>
            <person name="Yi H."/>
            <person name="Jin M."/>
        </authorList>
    </citation>
    <scope>NUCLEOTIDE SEQUENCE [LARGE SCALE GENOMIC DNA]</scope>
    <source>
        <strain evidence="2 6">QC</strain>
    </source>
</reference>
<evidence type="ECO:0000313" key="3">
    <source>
        <dbReference type="EMBL" id="NZA04305.1"/>
    </source>
</evidence>
<dbReference type="EMBL" id="JACCKI010000002">
    <property type="protein sequence ID" value="NZA04305.1"/>
    <property type="molecule type" value="Genomic_DNA"/>
</dbReference>
<dbReference type="AlphaFoldDB" id="A0A508Z7Z0"/>
<proteinExistence type="predicted"/>
<organism evidence="3 7">
    <name type="scientific">Lacticaseibacillus rhamnosus</name>
    <name type="common">Lactobacillus rhamnosus</name>
    <dbReference type="NCBI Taxonomy" id="47715"/>
    <lineage>
        <taxon>Bacteria</taxon>
        <taxon>Bacillati</taxon>
        <taxon>Bacillota</taxon>
        <taxon>Bacilli</taxon>
        <taxon>Lactobacillales</taxon>
        <taxon>Lactobacillaceae</taxon>
        <taxon>Lacticaseibacillus</taxon>
    </lineage>
</organism>
<gene>
    <name evidence="4" type="ORF">E6L36_06890</name>
    <name evidence="3" type="ORF">H0N82_04045</name>
    <name evidence="2" type="ORF">HWN39_09450</name>
</gene>
<reference evidence="3 7" key="3">
    <citation type="submission" date="2020-07" db="EMBL/GenBank/DDBJ databases">
        <title>Organ Donor 1.</title>
        <authorList>
            <person name="Marsh A.J."/>
            <person name="Azcarate-Peril M.A."/>
        </authorList>
    </citation>
    <scope>NUCLEOTIDE SEQUENCE [LARGE SCALE GENOMIC DNA]</scope>
    <source>
        <strain evidence="3 7">AMC0712</strain>
    </source>
</reference>
<dbReference type="InterPro" id="IPR013783">
    <property type="entry name" value="Ig-like_fold"/>
</dbReference>
<dbReference type="EMBL" id="JABXWP010000013">
    <property type="protein sequence ID" value="NVO88730.1"/>
    <property type="molecule type" value="Genomic_DNA"/>
</dbReference>
<reference evidence="4 5" key="1">
    <citation type="submission" date="2019-04" db="EMBL/GenBank/DDBJ databases">
        <title>Genome Announcement to Ensure Probiotic Safety of Lactobacillus rhamnosus UBLR-58.</title>
        <authorList>
            <person name="Sulthana A."/>
            <person name="Lakshmi S.G."/>
            <person name="Madempudi R.S."/>
        </authorList>
    </citation>
    <scope>NUCLEOTIDE SEQUENCE [LARGE SCALE GENOMIC DNA]</scope>
    <source>
        <strain evidence="4 5">UBLR-58</strain>
    </source>
</reference>